<evidence type="ECO:0000313" key="4">
    <source>
        <dbReference type="Proteomes" id="UP000198724"/>
    </source>
</evidence>
<keyword evidence="4" id="KW-1185">Reference proteome</keyword>
<sequence length="473" mass="52558">MKTKLLLSVLAILLLPVMAQATHIKSGYISYTRDAENPRKFDFTLTVYTHHFSSAEDPEVSMFMGDGNKVVVPRVSVTKYSSDLDVELFQWSYTYDTPGLYTVAWIGENRDHNILNIQGSSDIYSFYVSTTVNVNPLNPNRHGIQLAGIPILDGYAGQPIKHNFAAFDADNNKLTYKLVTPKKASYEYIGIGINAPRVVDIPGFRIPDGLTINEHGELNWNAPASAGRYTIAVEITEHWNGVAQGTTLVDISIIIADPEQNLQPQLELLNKAQLALDEKGALRLMPGQTLKLNYFMRRHLGNDFPVKTKLYSELDTLELTPIHITTRDSAGGWAITVAITPGEALVREQAYILAMSALLLSPLGGYYYKNNTDWEFTYVYVGNAQPTAADDELKKAGFILYPNPVADKFVVEAPDMPGMFVHLYDATGKRAGALRLQPGKNHFTKPASLSNGLYFYTIYSRHKPVGTGKMVVR</sequence>
<accession>A0A1I2V4T8</accession>
<evidence type="ECO:0000256" key="1">
    <source>
        <dbReference type="SAM" id="SignalP"/>
    </source>
</evidence>
<dbReference type="GO" id="GO:0016020">
    <property type="term" value="C:membrane"/>
    <property type="evidence" value="ECO:0007669"/>
    <property type="project" value="InterPro"/>
</dbReference>
<dbReference type="STRING" id="1436961.SAMN05421739_10439"/>
<dbReference type="AlphaFoldDB" id="A0A1I2V4T8"/>
<dbReference type="OrthoDB" id="1123245at2"/>
<dbReference type="InterPro" id="IPR002126">
    <property type="entry name" value="Cadherin-like_dom"/>
</dbReference>
<dbReference type="Proteomes" id="UP000198724">
    <property type="component" value="Unassembled WGS sequence"/>
</dbReference>
<dbReference type="RefSeq" id="WP_139217802.1">
    <property type="nucleotide sequence ID" value="NZ_FOOT01000004.1"/>
</dbReference>
<keyword evidence="1" id="KW-0732">Signal</keyword>
<feature type="chain" id="PRO_5011543725" evidence="1">
    <location>
        <begin position="22"/>
        <end position="473"/>
    </location>
</feature>
<dbReference type="GO" id="GO:0007156">
    <property type="term" value="P:homophilic cell adhesion via plasma membrane adhesion molecules"/>
    <property type="evidence" value="ECO:0007669"/>
    <property type="project" value="InterPro"/>
</dbReference>
<dbReference type="PROSITE" id="PS50268">
    <property type="entry name" value="CADHERIN_2"/>
    <property type="match status" value="1"/>
</dbReference>
<dbReference type="InterPro" id="IPR026444">
    <property type="entry name" value="Secre_tail"/>
</dbReference>
<proteinExistence type="predicted"/>
<organism evidence="3 4">
    <name type="scientific">Pontibacter chinhatensis</name>
    <dbReference type="NCBI Taxonomy" id="1436961"/>
    <lineage>
        <taxon>Bacteria</taxon>
        <taxon>Pseudomonadati</taxon>
        <taxon>Bacteroidota</taxon>
        <taxon>Cytophagia</taxon>
        <taxon>Cytophagales</taxon>
        <taxon>Hymenobacteraceae</taxon>
        <taxon>Pontibacter</taxon>
    </lineage>
</organism>
<feature type="domain" description="Cadherin" evidence="2">
    <location>
        <begin position="157"/>
        <end position="266"/>
    </location>
</feature>
<gene>
    <name evidence="3" type="ORF">SAMN05421739_10439</name>
</gene>
<dbReference type="NCBIfam" id="TIGR04183">
    <property type="entry name" value="Por_Secre_tail"/>
    <property type="match status" value="1"/>
</dbReference>
<protein>
    <submittedName>
        <fullName evidence="3">Por secretion system C-terminal sorting domain-containing protein</fullName>
    </submittedName>
</protein>
<dbReference type="EMBL" id="FOOT01000004">
    <property type="protein sequence ID" value="SFG84242.1"/>
    <property type="molecule type" value="Genomic_DNA"/>
</dbReference>
<reference evidence="4" key="1">
    <citation type="submission" date="2016-10" db="EMBL/GenBank/DDBJ databases">
        <authorList>
            <person name="Varghese N."/>
            <person name="Submissions S."/>
        </authorList>
    </citation>
    <scope>NUCLEOTIDE SEQUENCE [LARGE SCALE GENOMIC DNA]</scope>
    <source>
        <strain evidence="4">LP51</strain>
    </source>
</reference>
<evidence type="ECO:0000259" key="2">
    <source>
        <dbReference type="PROSITE" id="PS50268"/>
    </source>
</evidence>
<feature type="signal peptide" evidence="1">
    <location>
        <begin position="1"/>
        <end position="21"/>
    </location>
</feature>
<evidence type="ECO:0000313" key="3">
    <source>
        <dbReference type="EMBL" id="SFG84242.1"/>
    </source>
</evidence>
<dbReference type="GO" id="GO:0005509">
    <property type="term" value="F:calcium ion binding"/>
    <property type="evidence" value="ECO:0007669"/>
    <property type="project" value="InterPro"/>
</dbReference>
<name>A0A1I2V4T8_9BACT</name>